<dbReference type="STRING" id="1121326.CLMAG_30770"/>
<dbReference type="SUPFAM" id="SSF54427">
    <property type="entry name" value="NTF2-like"/>
    <property type="match status" value="1"/>
</dbReference>
<dbReference type="InterPro" id="IPR032710">
    <property type="entry name" value="NTF2-like_dom_sf"/>
</dbReference>
<dbReference type="RefSeq" id="WP_066623875.1">
    <property type="nucleotide sequence ID" value="NZ_FQXL01000008.1"/>
</dbReference>
<dbReference type="PATRIC" id="fig|1121326.3.peg.3102"/>
<protein>
    <recommendedName>
        <fullName evidence="3">SnoaL-like domain protein</fullName>
    </recommendedName>
</protein>
<accession>A0A161WWH9</accession>
<dbReference type="Gene3D" id="3.10.450.50">
    <property type="match status" value="1"/>
</dbReference>
<reference evidence="1 2" key="1">
    <citation type="submission" date="2016-04" db="EMBL/GenBank/DDBJ databases">
        <title>Genome sequence of Clostridium magnum DSM 2767.</title>
        <authorList>
            <person name="Poehlein A."/>
            <person name="Uhlig R."/>
            <person name="Fischer R."/>
            <person name="Bahl H."/>
            <person name="Daniel R."/>
        </authorList>
    </citation>
    <scope>NUCLEOTIDE SEQUENCE [LARGE SCALE GENOMIC DNA]</scope>
    <source>
        <strain evidence="1 2">DSM 2767</strain>
    </source>
</reference>
<evidence type="ECO:0008006" key="3">
    <source>
        <dbReference type="Google" id="ProtNLM"/>
    </source>
</evidence>
<dbReference type="AlphaFoldDB" id="A0A161WWH9"/>
<gene>
    <name evidence="1" type="ORF">CLMAG_30770</name>
</gene>
<sequence>MIKKIEQSIETYFTSTSDLDKRSFLSIFAEDAVVIDEGQEYKGLIKITEWSEQYHFAFKLKLEIINIMEESPQTIVTVKVDGDFDKVGLPDPLLLDFYFTVVNRKVTRLEILFPSSKQ</sequence>
<keyword evidence="2" id="KW-1185">Reference proteome</keyword>
<name>A0A161WWH9_9CLOT</name>
<dbReference type="Proteomes" id="UP000076603">
    <property type="component" value="Unassembled WGS sequence"/>
</dbReference>
<proteinExistence type="predicted"/>
<dbReference type="OrthoDB" id="8684708at2"/>
<dbReference type="EMBL" id="LWAE01000003">
    <property type="protein sequence ID" value="KZL91318.1"/>
    <property type="molecule type" value="Genomic_DNA"/>
</dbReference>
<comment type="caution">
    <text evidence="1">The sequence shown here is derived from an EMBL/GenBank/DDBJ whole genome shotgun (WGS) entry which is preliminary data.</text>
</comment>
<evidence type="ECO:0000313" key="1">
    <source>
        <dbReference type="EMBL" id="KZL91318.1"/>
    </source>
</evidence>
<organism evidence="1 2">
    <name type="scientific">Clostridium magnum DSM 2767</name>
    <dbReference type="NCBI Taxonomy" id="1121326"/>
    <lineage>
        <taxon>Bacteria</taxon>
        <taxon>Bacillati</taxon>
        <taxon>Bacillota</taxon>
        <taxon>Clostridia</taxon>
        <taxon>Eubacteriales</taxon>
        <taxon>Clostridiaceae</taxon>
        <taxon>Clostridium</taxon>
    </lineage>
</organism>
<evidence type="ECO:0000313" key="2">
    <source>
        <dbReference type="Proteomes" id="UP000076603"/>
    </source>
</evidence>